<dbReference type="PRINTS" id="PR00081">
    <property type="entry name" value="GDHRDH"/>
</dbReference>
<protein>
    <submittedName>
        <fullName evidence="2">Short-chain dehydrogenase</fullName>
    </submittedName>
</protein>
<dbReference type="Gene3D" id="3.40.50.720">
    <property type="entry name" value="NAD(P)-binding Rossmann-like Domain"/>
    <property type="match status" value="1"/>
</dbReference>
<evidence type="ECO:0000313" key="2">
    <source>
        <dbReference type="EMBL" id="GGN47217.1"/>
    </source>
</evidence>
<comment type="caution">
    <text evidence="2">The sequence shown here is derived from an EMBL/GenBank/DDBJ whole genome shotgun (WGS) entry which is preliminary data.</text>
</comment>
<organism evidence="2 3">
    <name type="scientific">Deinococcus daejeonensis</name>
    <dbReference type="NCBI Taxonomy" id="1007098"/>
    <lineage>
        <taxon>Bacteria</taxon>
        <taxon>Thermotogati</taxon>
        <taxon>Deinococcota</taxon>
        <taxon>Deinococci</taxon>
        <taxon>Deinococcales</taxon>
        <taxon>Deinococcaceae</taxon>
        <taxon>Deinococcus</taxon>
    </lineage>
</organism>
<dbReference type="SUPFAM" id="SSF51735">
    <property type="entry name" value="NAD(P)-binding Rossmann-fold domains"/>
    <property type="match status" value="1"/>
</dbReference>
<sequence length="246" mass="25253">MVTGGAMGIGEATAGCLAAERGAVMILDLTFTQAQAAADRINSAGGFAEAYACDVSDEAAVRDVFAQIELHHGRVDVLVNNAGIAGPQGPVETVSLADWRALMAVNLDGVFLCTREAIDRMITTGRGVIVNVSSVYGLVGSPDAAAYHASKGAVRLFTKATALQVARHGIRVNSVHPGCIDTPMVEAFAGASGQPDAALKALAARHPVGRLGRREEVASVIAFLASDDASFMTGAEVVVDGGYTAQ</sequence>
<reference evidence="3" key="1">
    <citation type="journal article" date="2019" name="Int. J. Syst. Evol. Microbiol.">
        <title>The Global Catalogue of Microorganisms (GCM) 10K type strain sequencing project: providing services to taxonomists for standard genome sequencing and annotation.</title>
        <authorList>
            <consortium name="The Broad Institute Genomics Platform"/>
            <consortium name="The Broad Institute Genome Sequencing Center for Infectious Disease"/>
            <person name="Wu L."/>
            <person name="Ma J."/>
        </authorList>
    </citation>
    <scope>NUCLEOTIDE SEQUENCE [LARGE SCALE GENOMIC DNA]</scope>
    <source>
        <strain evidence="3">JCM 16918</strain>
    </source>
</reference>
<dbReference type="Proteomes" id="UP000645517">
    <property type="component" value="Unassembled WGS sequence"/>
</dbReference>
<gene>
    <name evidence="2" type="ORF">GCM10010842_38500</name>
</gene>
<dbReference type="Pfam" id="PF13561">
    <property type="entry name" value="adh_short_C2"/>
    <property type="match status" value="1"/>
</dbReference>
<dbReference type="NCBIfam" id="NF005559">
    <property type="entry name" value="PRK07231.1"/>
    <property type="match status" value="1"/>
</dbReference>
<comment type="similarity">
    <text evidence="1">Belongs to the short-chain dehydrogenases/reductases (SDR) family.</text>
</comment>
<evidence type="ECO:0000313" key="3">
    <source>
        <dbReference type="Proteomes" id="UP000645517"/>
    </source>
</evidence>
<name>A0ABQ2JHY9_9DEIO</name>
<dbReference type="InterPro" id="IPR002347">
    <property type="entry name" value="SDR_fam"/>
</dbReference>
<dbReference type="EMBL" id="BMOR01000037">
    <property type="protein sequence ID" value="GGN47217.1"/>
    <property type="molecule type" value="Genomic_DNA"/>
</dbReference>
<dbReference type="PANTHER" id="PTHR42760:SF129">
    <property type="entry name" value="OXIDOREDUCTASE"/>
    <property type="match status" value="1"/>
</dbReference>
<keyword evidence="3" id="KW-1185">Reference proteome</keyword>
<evidence type="ECO:0000256" key="1">
    <source>
        <dbReference type="ARBA" id="ARBA00006484"/>
    </source>
</evidence>
<accession>A0ABQ2JHY9</accession>
<dbReference type="PRINTS" id="PR00080">
    <property type="entry name" value="SDRFAMILY"/>
</dbReference>
<proteinExistence type="inferred from homology"/>
<dbReference type="PANTHER" id="PTHR42760">
    <property type="entry name" value="SHORT-CHAIN DEHYDROGENASES/REDUCTASES FAMILY MEMBER"/>
    <property type="match status" value="1"/>
</dbReference>
<dbReference type="InterPro" id="IPR036291">
    <property type="entry name" value="NAD(P)-bd_dom_sf"/>
</dbReference>